<feature type="transmembrane region" description="Helical" evidence="1">
    <location>
        <begin position="137"/>
        <end position="156"/>
    </location>
</feature>
<name>A0A1F6DIK3_9BACT</name>
<feature type="transmembrane region" description="Helical" evidence="1">
    <location>
        <begin position="6"/>
        <end position="29"/>
    </location>
</feature>
<evidence type="ECO:0000313" key="3">
    <source>
        <dbReference type="Proteomes" id="UP000176511"/>
    </source>
</evidence>
<keyword evidence="1" id="KW-0812">Transmembrane</keyword>
<feature type="transmembrane region" description="Helical" evidence="1">
    <location>
        <begin position="99"/>
        <end position="117"/>
    </location>
</feature>
<feature type="transmembrane region" description="Helical" evidence="1">
    <location>
        <begin position="65"/>
        <end position="87"/>
    </location>
</feature>
<organism evidence="2 3">
    <name type="scientific">Candidatus Kaiserbacteria bacterium RIFCSPHIGHO2_02_FULL_49_34</name>
    <dbReference type="NCBI Taxonomy" id="1798491"/>
    <lineage>
        <taxon>Bacteria</taxon>
        <taxon>Candidatus Kaiseribacteriota</taxon>
    </lineage>
</organism>
<keyword evidence="1" id="KW-1133">Transmembrane helix</keyword>
<keyword evidence="1" id="KW-0472">Membrane</keyword>
<proteinExistence type="predicted"/>
<gene>
    <name evidence="2" type="ORF">A3C87_03735</name>
</gene>
<comment type="caution">
    <text evidence="2">The sequence shown here is derived from an EMBL/GenBank/DDBJ whole genome shotgun (WGS) entry which is preliminary data.</text>
</comment>
<feature type="transmembrane region" description="Helical" evidence="1">
    <location>
        <begin position="36"/>
        <end position="59"/>
    </location>
</feature>
<protein>
    <submittedName>
        <fullName evidence="2">Uncharacterized protein</fullName>
    </submittedName>
</protein>
<dbReference type="Proteomes" id="UP000176511">
    <property type="component" value="Unassembled WGS sequence"/>
</dbReference>
<reference evidence="2 3" key="1">
    <citation type="journal article" date="2016" name="Nat. Commun.">
        <title>Thousands of microbial genomes shed light on interconnected biogeochemical processes in an aquifer system.</title>
        <authorList>
            <person name="Anantharaman K."/>
            <person name="Brown C.T."/>
            <person name="Hug L.A."/>
            <person name="Sharon I."/>
            <person name="Castelle C.J."/>
            <person name="Probst A.J."/>
            <person name="Thomas B.C."/>
            <person name="Singh A."/>
            <person name="Wilkins M.J."/>
            <person name="Karaoz U."/>
            <person name="Brodie E.L."/>
            <person name="Williams K.H."/>
            <person name="Hubbard S.S."/>
            <person name="Banfield J.F."/>
        </authorList>
    </citation>
    <scope>NUCLEOTIDE SEQUENCE [LARGE SCALE GENOMIC DNA]</scope>
</reference>
<evidence type="ECO:0000256" key="1">
    <source>
        <dbReference type="SAM" id="Phobius"/>
    </source>
</evidence>
<sequence length="234" mass="26135">MWEPIFLINTIALGIALVANFCFLVYLVLHARRKTGLLAILFSSVCTTLFILLAFIELFLPLPLISYSVVFFGVLLLMSYTLIALLVPDKRFNALHTGLLAFATVMAIFASLPGMVYQNIIPTNDGYVELIPGPYAWVLDLYVVGIIAGTLSIYLRRIAHEKINECRIVLKILMKSFTVYIIGFVLALFILPSFGINFFTNLVLAFSMSVVIGTFAVIYAQEYARTHDKTCVLT</sequence>
<evidence type="ECO:0000313" key="2">
    <source>
        <dbReference type="EMBL" id="OGG61289.1"/>
    </source>
</evidence>
<feature type="transmembrane region" description="Helical" evidence="1">
    <location>
        <begin position="177"/>
        <end position="196"/>
    </location>
</feature>
<feature type="transmembrane region" description="Helical" evidence="1">
    <location>
        <begin position="202"/>
        <end position="220"/>
    </location>
</feature>
<accession>A0A1F6DIK3</accession>
<dbReference type="EMBL" id="MFLE01000021">
    <property type="protein sequence ID" value="OGG61289.1"/>
    <property type="molecule type" value="Genomic_DNA"/>
</dbReference>
<dbReference type="AlphaFoldDB" id="A0A1F6DIK3"/>